<sequence length="85" mass="9887">MYVLNNTNNKNPRMDPSVGQERRAPVTPSSSSRYHRRRSSGSRDERYRSGERQLPPNRLHLWGVSVVTAATCTCYFHLRLKLRTL</sequence>
<gene>
    <name evidence="2" type="ORF">SMAX5B_019503</name>
</gene>
<feature type="region of interest" description="Disordered" evidence="1">
    <location>
        <begin position="1"/>
        <end position="54"/>
    </location>
</feature>
<proteinExistence type="predicted"/>
<evidence type="ECO:0000313" key="3">
    <source>
        <dbReference type="Proteomes" id="UP000246464"/>
    </source>
</evidence>
<protein>
    <submittedName>
        <fullName evidence="2">Putative disco-interacting protein 2-like A-like</fullName>
    </submittedName>
</protein>
<reference evidence="2 3" key="1">
    <citation type="submission" date="2017-12" db="EMBL/GenBank/DDBJ databases">
        <title>Integrating genomic resources of turbot (Scophthalmus maximus) in depth evaluation of genetic and physical mapping variation across individuals.</title>
        <authorList>
            <person name="Martinez P."/>
        </authorList>
    </citation>
    <scope>NUCLEOTIDE SEQUENCE [LARGE SCALE GENOMIC DNA]</scope>
</reference>
<dbReference type="Proteomes" id="UP000246464">
    <property type="component" value="Chromosome 7"/>
</dbReference>
<dbReference type="AlphaFoldDB" id="A0A2U9BIC8"/>
<evidence type="ECO:0000313" key="2">
    <source>
        <dbReference type="EMBL" id="AWP03589.1"/>
    </source>
</evidence>
<feature type="compositionally biased region" description="Polar residues" evidence="1">
    <location>
        <begin position="1"/>
        <end position="11"/>
    </location>
</feature>
<feature type="compositionally biased region" description="Basic and acidic residues" evidence="1">
    <location>
        <begin position="41"/>
        <end position="51"/>
    </location>
</feature>
<organism evidence="2 3">
    <name type="scientific">Scophthalmus maximus</name>
    <name type="common">Turbot</name>
    <name type="synonym">Psetta maxima</name>
    <dbReference type="NCBI Taxonomy" id="52904"/>
    <lineage>
        <taxon>Eukaryota</taxon>
        <taxon>Metazoa</taxon>
        <taxon>Chordata</taxon>
        <taxon>Craniata</taxon>
        <taxon>Vertebrata</taxon>
        <taxon>Euteleostomi</taxon>
        <taxon>Actinopterygii</taxon>
        <taxon>Neopterygii</taxon>
        <taxon>Teleostei</taxon>
        <taxon>Neoteleostei</taxon>
        <taxon>Acanthomorphata</taxon>
        <taxon>Carangaria</taxon>
        <taxon>Pleuronectiformes</taxon>
        <taxon>Pleuronectoidei</taxon>
        <taxon>Scophthalmidae</taxon>
        <taxon>Scophthalmus</taxon>
    </lineage>
</organism>
<dbReference type="EMBL" id="CP026249">
    <property type="protein sequence ID" value="AWP03589.1"/>
    <property type="molecule type" value="Genomic_DNA"/>
</dbReference>
<evidence type="ECO:0000256" key="1">
    <source>
        <dbReference type="SAM" id="MobiDB-lite"/>
    </source>
</evidence>
<keyword evidence="3" id="KW-1185">Reference proteome</keyword>
<name>A0A2U9BIC8_SCOMX</name>
<accession>A0A2U9BIC8</accession>